<keyword evidence="3" id="KW-1185">Reference proteome</keyword>
<name>A0AAD1U6G8_EUPCR</name>
<dbReference type="EMBL" id="CAMPGE010004418">
    <property type="protein sequence ID" value="CAI2363265.1"/>
    <property type="molecule type" value="Genomic_DNA"/>
</dbReference>
<organism evidence="2 3">
    <name type="scientific">Euplotes crassus</name>
    <dbReference type="NCBI Taxonomy" id="5936"/>
    <lineage>
        <taxon>Eukaryota</taxon>
        <taxon>Sar</taxon>
        <taxon>Alveolata</taxon>
        <taxon>Ciliophora</taxon>
        <taxon>Intramacronucleata</taxon>
        <taxon>Spirotrichea</taxon>
        <taxon>Hypotrichia</taxon>
        <taxon>Euplotida</taxon>
        <taxon>Euplotidae</taxon>
        <taxon>Moneuplotes</taxon>
    </lineage>
</organism>
<gene>
    <name evidence="2" type="ORF">ECRASSUSDP1_LOCUS4595</name>
</gene>
<sequence>MYSSQRFIDHSECPFVFRLLSKVIIIKNIMLFMCNEIFLLIGELYCLELLGLSLKGKVQMLTGIVLTIKMVIINSEIVLLNIEFTLDAKKTASFPNSKDQTVDRPLHHTLSRLCEAYKTSHKLFEGHIGSFIKQNFKAFCEQATYLQ</sequence>
<evidence type="ECO:0000313" key="3">
    <source>
        <dbReference type="Proteomes" id="UP001295684"/>
    </source>
</evidence>
<feature type="transmembrane region" description="Helical" evidence="1">
    <location>
        <begin position="20"/>
        <end position="41"/>
    </location>
</feature>
<evidence type="ECO:0000313" key="2">
    <source>
        <dbReference type="EMBL" id="CAI2363265.1"/>
    </source>
</evidence>
<proteinExistence type="predicted"/>
<reference evidence="2" key="1">
    <citation type="submission" date="2023-07" db="EMBL/GenBank/DDBJ databases">
        <authorList>
            <consortium name="AG Swart"/>
            <person name="Singh M."/>
            <person name="Singh A."/>
            <person name="Seah K."/>
            <person name="Emmerich C."/>
        </authorList>
    </citation>
    <scope>NUCLEOTIDE SEQUENCE</scope>
    <source>
        <strain evidence="2">DP1</strain>
    </source>
</reference>
<accession>A0AAD1U6G8</accession>
<evidence type="ECO:0000256" key="1">
    <source>
        <dbReference type="SAM" id="Phobius"/>
    </source>
</evidence>
<protein>
    <submittedName>
        <fullName evidence="2">Uncharacterized protein</fullName>
    </submittedName>
</protein>
<feature type="transmembrane region" description="Helical" evidence="1">
    <location>
        <begin position="61"/>
        <end position="82"/>
    </location>
</feature>
<keyword evidence="1" id="KW-0472">Membrane</keyword>
<dbReference type="AlphaFoldDB" id="A0AAD1U6G8"/>
<comment type="caution">
    <text evidence="2">The sequence shown here is derived from an EMBL/GenBank/DDBJ whole genome shotgun (WGS) entry which is preliminary data.</text>
</comment>
<keyword evidence="1" id="KW-1133">Transmembrane helix</keyword>
<dbReference type="Proteomes" id="UP001295684">
    <property type="component" value="Unassembled WGS sequence"/>
</dbReference>
<keyword evidence="1" id="KW-0812">Transmembrane</keyword>